<evidence type="ECO:0000313" key="4">
    <source>
        <dbReference type="Proteomes" id="UP000549971"/>
    </source>
</evidence>
<sequence length="271" mass="29662">MTDNSNSSNGSRWTGMVPVEDTALAVTDTGGSGVAVVYLNGQFATQGYWRHVTADLGTTWRHITYDERARGRKSRRSADYSFEAAVRDVDAVLAARGVDRAIVVGWSYGAFVAAHWASRNPERAVGAIMVDGAQPYDWLTDDTEAGIRKSFRRMNLFMPLLRPTGLTPRMNAEEMANSNIELGKLARVRELGPVLDRITVPARYVVASGESFGSQGGHEQIRTSLPAVAERNPNIRISAKVPSNHGAILRKDFRAVAEAVREIAALDHSEH</sequence>
<gene>
    <name evidence="3" type="ORF">HDA39_002534</name>
</gene>
<keyword evidence="1" id="KW-0378">Hydrolase</keyword>
<proteinExistence type="predicted"/>
<evidence type="ECO:0000313" key="3">
    <source>
        <dbReference type="EMBL" id="MBB5835800.1"/>
    </source>
</evidence>
<evidence type="ECO:0000256" key="1">
    <source>
        <dbReference type="ARBA" id="ARBA00022801"/>
    </source>
</evidence>
<dbReference type="PANTHER" id="PTHR43798">
    <property type="entry name" value="MONOACYLGLYCEROL LIPASE"/>
    <property type="match status" value="1"/>
</dbReference>
<name>A0A7W9MU45_9ACTN</name>
<organism evidence="3 4">
    <name type="scientific">Kribbella italica</name>
    <dbReference type="NCBI Taxonomy" id="1540520"/>
    <lineage>
        <taxon>Bacteria</taxon>
        <taxon>Bacillati</taxon>
        <taxon>Actinomycetota</taxon>
        <taxon>Actinomycetes</taxon>
        <taxon>Propionibacteriales</taxon>
        <taxon>Kribbellaceae</taxon>
        <taxon>Kribbella</taxon>
    </lineage>
</organism>
<protein>
    <submittedName>
        <fullName evidence="3">Pimeloyl-ACP methyl ester carboxylesterase</fullName>
    </submittedName>
</protein>
<keyword evidence="4" id="KW-1185">Reference proteome</keyword>
<reference evidence="3 4" key="1">
    <citation type="submission" date="2020-08" db="EMBL/GenBank/DDBJ databases">
        <title>Sequencing the genomes of 1000 actinobacteria strains.</title>
        <authorList>
            <person name="Klenk H.-P."/>
        </authorList>
    </citation>
    <scope>NUCLEOTIDE SEQUENCE [LARGE SCALE GENOMIC DNA]</scope>
    <source>
        <strain evidence="3 4">DSM 28967</strain>
    </source>
</reference>
<accession>A0A7W9MU45</accession>
<dbReference type="AlphaFoldDB" id="A0A7W9MU45"/>
<dbReference type="InterPro" id="IPR029058">
    <property type="entry name" value="AB_hydrolase_fold"/>
</dbReference>
<dbReference type="Pfam" id="PF00561">
    <property type="entry name" value="Abhydrolase_1"/>
    <property type="match status" value="1"/>
</dbReference>
<dbReference type="GO" id="GO:0016787">
    <property type="term" value="F:hydrolase activity"/>
    <property type="evidence" value="ECO:0007669"/>
    <property type="project" value="UniProtKB-KW"/>
</dbReference>
<feature type="domain" description="AB hydrolase-1" evidence="2">
    <location>
        <begin position="35"/>
        <end position="142"/>
    </location>
</feature>
<dbReference type="Proteomes" id="UP000549971">
    <property type="component" value="Unassembled WGS sequence"/>
</dbReference>
<dbReference type="Gene3D" id="3.40.50.1820">
    <property type="entry name" value="alpha/beta hydrolase"/>
    <property type="match status" value="1"/>
</dbReference>
<comment type="caution">
    <text evidence="3">The sequence shown here is derived from an EMBL/GenBank/DDBJ whole genome shotgun (WGS) entry which is preliminary data.</text>
</comment>
<dbReference type="InterPro" id="IPR000073">
    <property type="entry name" value="AB_hydrolase_1"/>
</dbReference>
<dbReference type="EMBL" id="JACHMY010000001">
    <property type="protein sequence ID" value="MBB5835800.1"/>
    <property type="molecule type" value="Genomic_DNA"/>
</dbReference>
<dbReference type="PANTHER" id="PTHR43798:SF31">
    <property type="entry name" value="AB HYDROLASE SUPERFAMILY PROTEIN YCLE"/>
    <property type="match status" value="1"/>
</dbReference>
<dbReference type="InterPro" id="IPR050266">
    <property type="entry name" value="AB_hydrolase_sf"/>
</dbReference>
<dbReference type="RefSeq" id="WP_184795401.1">
    <property type="nucleotide sequence ID" value="NZ_JACHMY010000001.1"/>
</dbReference>
<evidence type="ECO:0000259" key="2">
    <source>
        <dbReference type="Pfam" id="PF00561"/>
    </source>
</evidence>
<dbReference type="SUPFAM" id="SSF53474">
    <property type="entry name" value="alpha/beta-Hydrolases"/>
    <property type="match status" value="1"/>
</dbReference>
<dbReference type="GO" id="GO:0016020">
    <property type="term" value="C:membrane"/>
    <property type="evidence" value="ECO:0007669"/>
    <property type="project" value="TreeGrafter"/>
</dbReference>